<comment type="caution">
    <text evidence="1">The sequence shown here is derived from an EMBL/GenBank/DDBJ whole genome shotgun (WGS) entry which is preliminary data.</text>
</comment>
<organism evidence="1 2">
    <name type="scientific">Dallia pectoralis</name>
    <name type="common">Alaska blackfish</name>
    <dbReference type="NCBI Taxonomy" id="75939"/>
    <lineage>
        <taxon>Eukaryota</taxon>
        <taxon>Metazoa</taxon>
        <taxon>Chordata</taxon>
        <taxon>Craniata</taxon>
        <taxon>Vertebrata</taxon>
        <taxon>Euteleostomi</taxon>
        <taxon>Actinopterygii</taxon>
        <taxon>Neopterygii</taxon>
        <taxon>Teleostei</taxon>
        <taxon>Protacanthopterygii</taxon>
        <taxon>Esociformes</taxon>
        <taxon>Umbridae</taxon>
        <taxon>Dallia</taxon>
    </lineage>
</organism>
<name>A0ACC2GDG5_DALPE</name>
<evidence type="ECO:0000313" key="2">
    <source>
        <dbReference type="Proteomes" id="UP001157502"/>
    </source>
</evidence>
<keyword evidence="2" id="KW-1185">Reference proteome</keyword>
<dbReference type="Proteomes" id="UP001157502">
    <property type="component" value="Chromosome 14"/>
</dbReference>
<accession>A0ACC2GDG5</accession>
<dbReference type="EMBL" id="CM055741">
    <property type="protein sequence ID" value="KAJ8001711.1"/>
    <property type="molecule type" value="Genomic_DNA"/>
</dbReference>
<proteinExistence type="predicted"/>
<evidence type="ECO:0000313" key="1">
    <source>
        <dbReference type="EMBL" id="KAJ8001711.1"/>
    </source>
</evidence>
<reference evidence="1" key="1">
    <citation type="submission" date="2021-05" db="EMBL/GenBank/DDBJ databases">
        <authorList>
            <person name="Pan Q."/>
            <person name="Jouanno E."/>
            <person name="Zahm M."/>
            <person name="Klopp C."/>
            <person name="Cabau C."/>
            <person name="Louis A."/>
            <person name="Berthelot C."/>
            <person name="Parey E."/>
            <person name="Roest Crollius H."/>
            <person name="Montfort J."/>
            <person name="Robinson-Rechavi M."/>
            <person name="Bouchez O."/>
            <person name="Lampietro C."/>
            <person name="Lopez Roques C."/>
            <person name="Donnadieu C."/>
            <person name="Postlethwait J."/>
            <person name="Bobe J."/>
            <person name="Dillon D."/>
            <person name="Chandos A."/>
            <person name="von Hippel F."/>
            <person name="Guiguen Y."/>
        </authorList>
    </citation>
    <scope>NUCLEOTIDE SEQUENCE</scope>
    <source>
        <strain evidence="1">YG-Jan2019</strain>
    </source>
</reference>
<protein>
    <submittedName>
        <fullName evidence="1">Uncharacterized protein</fullName>
    </submittedName>
</protein>
<sequence length="525" mass="57268">MEGLDTLDDPQVTQSTIFYLIQEATKLATPSPAHDSPVDVMPTTSTISKTRSRKSARSDRSPWEVMSLINIQCERILYSGDLQEGVSAMAHSVPVVVYEDDDAVSSDVSTPAVIICNDATPEGVVCIKNTDWGFSTGGSPPSPYTSRGEMGKLSSGGHCSPGSSGTNPPVVNCESNALAEIGVLDSEVVTDSGVMFCLGLDGFPVSEEGGSITCALVKEDITLKENCPEAVDLSYRHTSVPVDNLFGQPRECNRETADAHLSDHMTHKPPEELNLNMTLDFNSNICFTFDPDKDKPPSQNSPKKMLLVLSTEPEAVCMNSKSVDNVFAIPQEDHAQSSMDVEDKSVGDPLAPPSLSEPTARFTKAPRKQRNPSRSADALDPDFQGVTFSMQTELDDSREKCRLLITSKTYSDQISSGRTRRSLRAGRSRSSQSSLRTSSSEEESDPSSLSRNKICASCCTKKTPLWRDAEDGTPLCNACGIRYKKYRVRCLQCWHIPRKEGNSNSRCFKCGDLLRLAPSNRKPQT</sequence>
<gene>
    <name evidence="1" type="ORF">DPEC_G00172290</name>
</gene>